<evidence type="ECO:0000256" key="14">
    <source>
        <dbReference type="PROSITE-ProRule" id="PRU01360"/>
    </source>
</evidence>
<evidence type="ECO:0000256" key="15">
    <source>
        <dbReference type="PROSITE-ProRule" id="PRU10143"/>
    </source>
</evidence>
<keyword evidence="10 15" id="KW-0798">TonB box</keyword>
<dbReference type="CDD" id="cd01347">
    <property type="entry name" value="ligand_gated_channel"/>
    <property type="match status" value="1"/>
</dbReference>
<keyword evidence="13 14" id="KW-0998">Cell outer membrane</keyword>
<feature type="signal peptide" evidence="17">
    <location>
        <begin position="1"/>
        <end position="43"/>
    </location>
</feature>
<keyword evidence="8" id="KW-0408">Iron</keyword>
<evidence type="ECO:0000256" key="6">
    <source>
        <dbReference type="ARBA" id="ARBA00022692"/>
    </source>
</evidence>
<evidence type="ECO:0000256" key="12">
    <source>
        <dbReference type="ARBA" id="ARBA00023170"/>
    </source>
</evidence>
<dbReference type="EMBL" id="FNCI01000002">
    <property type="protein sequence ID" value="SDF87204.1"/>
    <property type="molecule type" value="Genomic_DNA"/>
</dbReference>
<dbReference type="STRING" id="284577.SAMN05216571_102392"/>
<gene>
    <name evidence="20" type="ORF">SAMN05216571_102392</name>
</gene>
<evidence type="ECO:0000256" key="17">
    <source>
        <dbReference type="SAM" id="SignalP"/>
    </source>
</evidence>
<dbReference type="SUPFAM" id="SSF56935">
    <property type="entry name" value="Porins"/>
    <property type="match status" value="1"/>
</dbReference>
<dbReference type="InterPro" id="IPR037066">
    <property type="entry name" value="Plug_dom_sf"/>
</dbReference>
<dbReference type="Proteomes" id="UP000198641">
    <property type="component" value="Unassembled WGS sequence"/>
</dbReference>
<keyword evidence="3 14" id="KW-0813">Transport</keyword>
<dbReference type="GO" id="GO:0015891">
    <property type="term" value="P:siderophore transport"/>
    <property type="evidence" value="ECO:0007669"/>
    <property type="project" value="InterPro"/>
</dbReference>
<comment type="subcellular location">
    <subcellularLocation>
        <location evidence="1 14">Cell outer membrane</location>
        <topology evidence="1 14">Multi-pass membrane protein</topology>
    </subcellularLocation>
</comment>
<dbReference type="AlphaFoldDB" id="A0A1G7PM28"/>
<dbReference type="PANTHER" id="PTHR32552:SF68">
    <property type="entry name" value="FERRICHROME OUTER MEMBRANE TRANSPORTER_PHAGE RECEPTOR"/>
    <property type="match status" value="1"/>
</dbReference>
<evidence type="ECO:0000256" key="3">
    <source>
        <dbReference type="ARBA" id="ARBA00022448"/>
    </source>
</evidence>
<name>A0A1G7PM28_9GAMM</name>
<dbReference type="Pfam" id="PF00593">
    <property type="entry name" value="TonB_dep_Rec_b-barrel"/>
    <property type="match status" value="1"/>
</dbReference>
<dbReference type="InterPro" id="IPR010105">
    <property type="entry name" value="TonB_sidphr_rcpt"/>
</dbReference>
<keyword evidence="5" id="KW-0410">Iron transport</keyword>
<keyword evidence="6 14" id="KW-0812">Transmembrane</keyword>
<dbReference type="InterPro" id="IPR010916">
    <property type="entry name" value="TonB_box_CS"/>
</dbReference>
<evidence type="ECO:0000313" key="20">
    <source>
        <dbReference type="EMBL" id="SDF87204.1"/>
    </source>
</evidence>
<protein>
    <submittedName>
        <fullName evidence="20">Iron complex outermembrane recepter protein</fullName>
    </submittedName>
</protein>
<evidence type="ECO:0000259" key="18">
    <source>
        <dbReference type="Pfam" id="PF00593"/>
    </source>
</evidence>
<dbReference type="OrthoDB" id="127311at2"/>
<dbReference type="InterPro" id="IPR036942">
    <property type="entry name" value="Beta-barrel_TonB_sf"/>
</dbReference>
<dbReference type="GO" id="GO:0038023">
    <property type="term" value="F:signaling receptor activity"/>
    <property type="evidence" value="ECO:0007669"/>
    <property type="project" value="InterPro"/>
</dbReference>
<organism evidence="20 21">
    <name type="scientific">Onishia taeanensis</name>
    <dbReference type="NCBI Taxonomy" id="284577"/>
    <lineage>
        <taxon>Bacteria</taxon>
        <taxon>Pseudomonadati</taxon>
        <taxon>Pseudomonadota</taxon>
        <taxon>Gammaproteobacteria</taxon>
        <taxon>Oceanospirillales</taxon>
        <taxon>Halomonadaceae</taxon>
        <taxon>Onishia</taxon>
    </lineage>
</organism>
<dbReference type="Pfam" id="PF07715">
    <property type="entry name" value="Plug"/>
    <property type="match status" value="1"/>
</dbReference>
<keyword evidence="11 14" id="KW-0472">Membrane</keyword>
<evidence type="ECO:0000256" key="1">
    <source>
        <dbReference type="ARBA" id="ARBA00004571"/>
    </source>
</evidence>
<dbReference type="InterPro" id="IPR000531">
    <property type="entry name" value="Beta-barrel_TonB"/>
</dbReference>
<evidence type="ECO:0000256" key="11">
    <source>
        <dbReference type="ARBA" id="ARBA00023136"/>
    </source>
</evidence>
<evidence type="ECO:0000256" key="9">
    <source>
        <dbReference type="ARBA" id="ARBA00023065"/>
    </source>
</evidence>
<dbReference type="PROSITE" id="PS00430">
    <property type="entry name" value="TONB_DEPENDENT_REC_1"/>
    <property type="match status" value="1"/>
</dbReference>
<evidence type="ECO:0000256" key="7">
    <source>
        <dbReference type="ARBA" id="ARBA00022729"/>
    </source>
</evidence>
<sequence>MHSPLHHSAHHLSPLDAPLSPLTAAIRCSLTLSLLCASPLALAQDEQTAGTQADTMVVTATALKVNAPTIETPRAVSTVGREELDERNVQSLDEAFRYRSGVLSGHYGADNDTDWFKVRGFDQATYQDGLRIYRTGYYQWLPEPYGLQSVDVFKGPASILYGEAPAGGLINAVSKRPTAERRGEINLQVGNRHHRQLGIDTSGPLTENGDVRYRMVGMAKQRDGDLDNTENERYYFAPSLEVDVSDDTSITFLASVQKDDAIPTNPFKLTYGTVEDTPFGKVDPQTSYGEPDYDTNERTQVSLGYELRHRLNDTWRFEQNLRYSQLDLKLRSTYILARQSGSDRKAYRGLVYRDGDIESWMLDNRLIGTWYGDRTENTLMIGLGYQDLGLEGQEADISGFGDPIDIFDPQYGNYMPVSGDQLAEREIDKRQTGLYLQDQLRIDDRWVLLGSVRYDQAKTDNFNRTDDTTQRADDDQISWSGGVMYLGDHGINPYLSYTESFEPQASADSNGRLYEPLEGEQWEAGVKVAPRGWDGYFTAAVFDLEQRNSLVTTGGGRQEQVGEQRSRGLELESVGYLTDQLQLTTAYTYTDAESEGDERKTLIPRHQASAWLDYDFQEGAMAGLKLGGGVRYVGESVYDQITVPDYTLVDAMASYDFADSWRAQVNVNNLTDKEYVASCNYWCYYGESRSVIGSLSYRF</sequence>
<dbReference type="PROSITE" id="PS52016">
    <property type="entry name" value="TONB_DEPENDENT_REC_3"/>
    <property type="match status" value="1"/>
</dbReference>
<dbReference type="Gene3D" id="2.40.170.20">
    <property type="entry name" value="TonB-dependent receptor, beta-barrel domain"/>
    <property type="match status" value="1"/>
</dbReference>
<keyword evidence="4 14" id="KW-1134">Transmembrane beta strand</keyword>
<evidence type="ECO:0000259" key="19">
    <source>
        <dbReference type="Pfam" id="PF07715"/>
    </source>
</evidence>
<dbReference type="InterPro" id="IPR012910">
    <property type="entry name" value="Plug_dom"/>
</dbReference>
<evidence type="ECO:0000256" key="5">
    <source>
        <dbReference type="ARBA" id="ARBA00022496"/>
    </source>
</evidence>
<dbReference type="InterPro" id="IPR039426">
    <property type="entry name" value="TonB-dep_rcpt-like"/>
</dbReference>
<feature type="domain" description="TonB-dependent receptor-like beta-barrel" evidence="18">
    <location>
        <begin position="243"/>
        <end position="670"/>
    </location>
</feature>
<evidence type="ECO:0000256" key="2">
    <source>
        <dbReference type="ARBA" id="ARBA00009810"/>
    </source>
</evidence>
<evidence type="ECO:0000256" key="4">
    <source>
        <dbReference type="ARBA" id="ARBA00022452"/>
    </source>
</evidence>
<feature type="chain" id="PRO_5011460900" evidence="17">
    <location>
        <begin position="44"/>
        <end position="699"/>
    </location>
</feature>
<evidence type="ECO:0000256" key="13">
    <source>
        <dbReference type="ARBA" id="ARBA00023237"/>
    </source>
</evidence>
<dbReference type="NCBIfam" id="TIGR01783">
    <property type="entry name" value="TonB-siderophor"/>
    <property type="match status" value="1"/>
</dbReference>
<evidence type="ECO:0000256" key="8">
    <source>
        <dbReference type="ARBA" id="ARBA00023004"/>
    </source>
</evidence>
<feature type="short sequence motif" description="TonB box" evidence="15">
    <location>
        <begin position="55"/>
        <end position="61"/>
    </location>
</feature>
<feature type="domain" description="TonB-dependent receptor plug" evidence="19">
    <location>
        <begin position="70"/>
        <end position="168"/>
    </location>
</feature>
<evidence type="ECO:0000256" key="10">
    <source>
        <dbReference type="ARBA" id="ARBA00023077"/>
    </source>
</evidence>
<evidence type="ECO:0000313" key="21">
    <source>
        <dbReference type="Proteomes" id="UP000198641"/>
    </source>
</evidence>
<accession>A0A1G7PM28</accession>
<dbReference type="GO" id="GO:0015344">
    <property type="term" value="F:siderophore uptake transmembrane transporter activity"/>
    <property type="evidence" value="ECO:0007669"/>
    <property type="project" value="TreeGrafter"/>
</dbReference>
<keyword evidence="12" id="KW-0675">Receptor</keyword>
<dbReference type="RefSeq" id="WP_092523517.1">
    <property type="nucleotide sequence ID" value="NZ_FNCI01000002.1"/>
</dbReference>
<keyword evidence="21" id="KW-1185">Reference proteome</keyword>
<dbReference type="PANTHER" id="PTHR32552">
    <property type="entry name" value="FERRICHROME IRON RECEPTOR-RELATED"/>
    <property type="match status" value="1"/>
</dbReference>
<dbReference type="GO" id="GO:0009279">
    <property type="term" value="C:cell outer membrane"/>
    <property type="evidence" value="ECO:0007669"/>
    <property type="project" value="UniProtKB-SubCell"/>
</dbReference>
<evidence type="ECO:0000256" key="16">
    <source>
        <dbReference type="RuleBase" id="RU003357"/>
    </source>
</evidence>
<dbReference type="Gene3D" id="2.170.130.10">
    <property type="entry name" value="TonB-dependent receptor, plug domain"/>
    <property type="match status" value="1"/>
</dbReference>
<proteinExistence type="inferred from homology"/>
<comment type="similarity">
    <text evidence="2 14 16">Belongs to the TonB-dependent receptor family.</text>
</comment>
<keyword evidence="7 17" id="KW-0732">Signal</keyword>
<keyword evidence="9" id="KW-0406">Ion transport</keyword>
<reference evidence="20 21" key="1">
    <citation type="submission" date="2016-10" db="EMBL/GenBank/DDBJ databases">
        <authorList>
            <person name="de Groot N.N."/>
        </authorList>
    </citation>
    <scope>NUCLEOTIDE SEQUENCE [LARGE SCALE GENOMIC DNA]</scope>
    <source>
        <strain evidence="20 21">BH539</strain>
    </source>
</reference>